<proteinExistence type="predicted"/>
<evidence type="ECO:0000256" key="1">
    <source>
        <dbReference type="SAM" id="SignalP"/>
    </source>
</evidence>
<dbReference type="Gene3D" id="1.20.1260.10">
    <property type="match status" value="1"/>
</dbReference>
<dbReference type="PANTHER" id="PTHR36933:SF1">
    <property type="entry name" value="SLL0788 PROTEIN"/>
    <property type="match status" value="1"/>
</dbReference>
<protein>
    <submittedName>
        <fullName evidence="3">Uncharacterized protein (DUF305 family)</fullName>
    </submittedName>
</protein>
<evidence type="ECO:0000313" key="4">
    <source>
        <dbReference type="Proteomes" id="UP000542813"/>
    </source>
</evidence>
<keyword evidence="4" id="KW-1185">Reference proteome</keyword>
<accession>A0A7W9LKK3</accession>
<dbReference type="Proteomes" id="UP000542813">
    <property type="component" value="Unassembled WGS sequence"/>
</dbReference>
<organism evidence="3 4">
    <name type="scientific">Jiangella mangrovi</name>
    <dbReference type="NCBI Taxonomy" id="1524084"/>
    <lineage>
        <taxon>Bacteria</taxon>
        <taxon>Bacillati</taxon>
        <taxon>Actinomycetota</taxon>
        <taxon>Actinomycetes</taxon>
        <taxon>Jiangellales</taxon>
        <taxon>Jiangellaceae</taxon>
        <taxon>Jiangella</taxon>
    </lineage>
</organism>
<dbReference type="InterPro" id="IPR005183">
    <property type="entry name" value="DUF305_CopM-like"/>
</dbReference>
<dbReference type="Pfam" id="PF03713">
    <property type="entry name" value="DUF305"/>
    <property type="match status" value="1"/>
</dbReference>
<feature type="signal peptide" evidence="1">
    <location>
        <begin position="1"/>
        <end position="21"/>
    </location>
</feature>
<name>A0A7W9LKK3_9ACTN</name>
<evidence type="ECO:0000259" key="2">
    <source>
        <dbReference type="Pfam" id="PF03713"/>
    </source>
</evidence>
<sequence length="183" mass="19367">MRTVPRLLTLSAVLAAAPALAGCGSSDEGSDGAAYSPADVQFARQMIPHHAQAVEMADMLPADGVSPELVELAAGIAGAQQPEIDRMTAMLERWGFVPPPLTGGHSHEMAGMLTEDDLAALGAATGAEFERMWLTMMIEHHEGAVDMAEDQLAGGSDAEARELAEEIVEVQEDEIARMERMLG</sequence>
<feature type="chain" id="PRO_5030713257" evidence="1">
    <location>
        <begin position="22"/>
        <end position="183"/>
    </location>
</feature>
<comment type="caution">
    <text evidence="3">The sequence shown here is derived from an EMBL/GenBank/DDBJ whole genome shotgun (WGS) entry which is preliminary data.</text>
</comment>
<feature type="domain" description="DUF305" evidence="2">
    <location>
        <begin position="39"/>
        <end position="182"/>
    </location>
</feature>
<reference evidence="3 4" key="1">
    <citation type="submission" date="2020-08" db="EMBL/GenBank/DDBJ databases">
        <title>Sequencing the genomes of 1000 actinobacteria strains.</title>
        <authorList>
            <person name="Klenk H.-P."/>
        </authorList>
    </citation>
    <scope>NUCLEOTIDE SEQUENCE [LARGE SCALE GENOMIC DNA]</scope>
    <source>
        <strain evidence="3 4">DSM 102122</strain>
    </source>
</reference>
<dbReference type="PANTHER" id="PTHR36933">
    <property type="entry name" value="SLL0788 PROTEIN"/>
    <property type="match status" value="1"/>
</dbReference>
<dbReference type="EMBL" id="JACHMM010000001">
    <property type="protein sequence ID" value="MBB5787228.1"/>
    <property type="molecule type" value="Genomic_DNA"/>
</dbReference>
<dbReference type="InterPro" id="IPR012347">
    <property type="entry name" value="Ferritin-like"/>
</dbReference>
<dbReference type="AlphaFoldDB" id="A0A7W9LKK3"/>
<dbReference type="PROSITE" id="PS51257">
    <property type="entry name" value="PROKAR_LIPOPROTEIN"/>
    <property type="match status" value="1"/>
</dbReference>
<gene>
    <name evidence="3" type="ORF">HD601_001803</name>
</gene>
<evidence type="ECO:0000313" key="3">
    <source>
        <dbReference type="EMBL" id="MBB5787228.1"/>
    </source>
</evidence>
<keyword evidence="1" id="KW-0732">Signal</keyword>
<dbReference type="RefSeq" id="WP_221440721.1">
    <property type="nucleotide sequence ID" value="NZ_JACHMM010000001.1"/>
</dbReference>